<accession>A0ABV3CR17</accession>
<sequence length="205" mass="21674">MTITVDIRKDHPRRRVLGRVLLAGGVTAGVACAVGPEVAESTRLLVLTTPFEYRWPSFLAAVVLLGTAVWLLTDRTAIRVPTLTACVVAACGALAFGLLFFPLFGGGWEETGRKAAPGGAERYLVVEEGAAMIDPLWRVSVVDGSGLGAHHWPAGFFNGDAADHALLDVSWAGPDALRFTTVDGTVTTVRLDPGTGKPERKLSVP</sequence>
<gene>
    <name evidence="2" type="ORF">AB0A76_05440</name>
</gene>
<name>A0ABV3CR17_STREX</name>
<comment type="caution">
    <text evidence="2">The sequence shown here is derived from an EMBL/GenBank/DDBJ whole genome shotgun (WGS) entry which is preliminary data.</text>
</comment>
<reference evidence="2 3" key="1">
    <citation type="submission" date="2024-06" db="EMBL/GenBank/DDBJ databases">
        <title>The Natural Products Discovery Center: Release of the First 8490 Sequenced Strains for Exploring Actinobacteria Biosynthetic Diversity.</title>
        <authorList>
            <person name="Kalkreuter E."/>
            <person name="Kautsar S.A."/>
            <person name="Yang D."/>
            <person name="Bader C.D."/>
            <person name="Teijaro C.N."/>
            <person name="Fluegel L."/>
            <person name="Davis C.M."/>
            <person name="Simpson J.R."/>
            <person name="Lauterbach L."/>
            <person name="Steele A.D."/>
            <person name="Gui C."/>
            <person name="Meng S."/>
            <person name="Li G."/>
            <person name="Viehrig K."/>
            <person name="Ye F."/>
            <person name="Su P."/>
            <person name="Kiefer A.F."/>
            <person name="Nichols A."/>
            <person name="Cepeda A.J."/>
            <person name="Yan W."/>
            <person name="Fan B."/>
            <person name="Jiang Y."/>
            <person name="Adhikari A."/>
            <person name="Zheng C.-J."/>
            <person name="Schuster L."/>
            <person name="Cowan T.M."/>
            <person name="Smanski M.J."/>
            <person name="Chevrette M.G."/>
            <person name="De Carvalho L.P.S."/>
            <person name="Shen B."/>
        </authorList>
    </citation>
    <scope>NUCLEOTIDE SEQUENCE [LARGE SCALE GENOMIC DNA]</scope>
    <source>
        <strain evidence="2 3">NPDC045705</strain>
    </source>
</reference>
<evidence type="ECO:0000313" key="2">
    <source>
        <dbReference type="EMBL" id="MEU7292639.1"/>
    </source>
</evidence>
<evidence type="ECO:0000256" key="1">
    <source>
        <dbReference type="SAM" id="Phobius"/>
    </source>
</evidence>
<proteinExistence type="predicted"/>
<protein>
    <submittedName>
        <fullName evidence="2">Uncharacterized protein</fullName>
    </submittedName>
</protein>
<feature type="transmembrane region" description="Helical" evidence="1">
    <location>
        <begin position="80"/>
        <end position="104"/>
    </location>
</feature>
<keyword evidence="1" id="KW-1133">Transmembrane helix</keyword>
<organism evidence="2 3">
    <name type="scientific">Streptomyces exfoliatus</name>
    <name type="common">Streptomyces hydrogenans</name>
    <dbReference type="NCBI Taxonomy" id="1905"/>
    <lineage>
        <taxon>Bacteria</taxon>
        <taxon>Bacillati</taxon>
        <taxon>Actinomycetota</taxon>
        <taxon>Actinomycetes</taxon>
        <taxon>Kitasatosporales</taxon>
        <taxon>Streptomycetaceae</taxon>
        <taxon>Streptomyces</taxon>
    </lineage>
</organism>
<keyword evidence="1" id="KW-0472">Membrane</keyword>
<evidence type="ECO:0000313" key="3">
    <source>
        <dbReference type="Proteomes" id="UP001551210"/>
    </source>
</evidence>
<dbReference type="Proteomes" id="UP001551210">
    <property type="component" value="Unassembled WGS sequence"/>
</dbReference>
<feature type="transmembrane region" description="Helical" evidence="1">
    <location>
        <begin position="16"/>
        <end position="36"/>
    </location>
</feature>
<keyword evidence="3" id="KW-1185">Reference proteome</keyword>
<dbReference type="EMBL" id="JBEZAM010000004">
    <property type="protein sequence ID" value="MEU7292639.1"/>
    <property type="molecule type" value="Genomic_DNA"/>
</dbReference>
<keyword evidence="1" id="KW-0812">Transmembrane</keyword>
<dbReference type="RefSeq" id="WP_359205036.1">
    <property type="nucleotide sequence ID" value="NZ_JBEZAM010000004.1"/>
</dbReference>
<feature type="transmembrane region" description="Helical" evidence="1">
    <location>
        <begin position="56"/>
        <end position="73"/>
    </location>
</feature>